<feature type="domain" description="4Fe-4S ferredoxin-type" evidence="5">
    <location>
        <begin position="1"/>
        <end position="29"/>
    </location>
</feature>
<evidence type="ECO:0000256" key="1">
    <source>
        <dbReference type="ARBA" id="ARBA00022485"/>
    </source>
</evidence>
<feature type="domain" description="4Fe-4S ferredoxin-type" evidence="5">
    <location>
        <begin position="30"/>
        <end position="59"/>
    </location>
</feature>
<dbReference type="PROSITE" id="PS00198">
    <property type="entry name" value="4FE4S_FER_1"/>
    <property type="match status" value="2"/>
</dbReference>
<evidence type="ECO:0000256" key="2">
    <source>
        <dbReference type="ARBA" id="ARBA00022723"/>
    </source>
</evidence>
<dbReference type="GO" id="GO:0046872">
    <property type="term" value="F:metal ion binding"/>
    <property type="evidence" value="ECO:0007669"/>
    <property type="project" value="UniProtKB-KW"/>
</dbReference>
<dbReference type="AlphaFoldDB" id="A0A841R648"/>
<dbReference type="EMBL" id="JACHGJ010000001">
    <property type="protein sequence ID" value="MBB6479316.1"/>
    <property type="molecule type" value="Genomic_DNA"/>
</dbReference>
<dbReference type="GO" id="GO:0016829">
    <property type="term" value="F:lyase activity"/>
    <property type="evidence" value="ECO:0007669"/>
    <property type="project" value="UniProtKB-KW"/>
</dbReference>
<dbReference type="PANTHER" id="PTHR24960">
    <property type="entry name" value="PHOTOSYSTEM I IRON-SULFUR CENTER-RELATED"/>
    <property type="match status" value="1"/>
</dbReference>
<dbReference type="InterPro" id="IPR017900">
    <property type="entry name" value="4Fe4S_Fe_S_CS"/>
</dbReference>
<accession>A0A841R648</accession>
<evidence type="ECO:0000313" key="7">
    <source>
        <dbReference type="Proteomes" id="UP000587760"/>
    </source>
</evidence>
<sequence>MYHRIEENCIGCGACMRACPVEAISGNKKELHRIDGKLCIDCGSCGRVCPAAAVRGPDNRIVARLKKSEWLKPRILEDKCLACENCVAACPTGALIMKDDSLPLQQNCAVLFYHEKCVSCNWCFKNCQFDAISMEVFSENN</sequence>
<keyword evidence="6" id="KW-0456">Lyase</keyword>
<evidence type="ECO:0000256" key="3">
    <source>
        <dbReference type="ARBA" id="ARBA00023004"/>
    </source>
</evidence>
<name>A0A841R648_9SPIO</name>
<feature type="domain" description="4Fe-4S ferredoxin-type" evidence="5">
    <location>
        <begin position="108"/>
        <end position="137"/>
    </location>
</feature>
<keyword evidence="4" id="KW-0411">Iron-sulfur</keyword>
<keyword evidence="6" id="KW-0830">Ubiquinone</keyword>
<proteinExistence type="predicted"/>
<dbReference type="GO" id="GO:0051539">
    <property type="term" value="F:4 iron, 4 sulfur cluster binding"/>
    <property type="evidence" value="ECO:0007669"/>
    <property type="project" value="UniProtKB-KW"/>
</dbReference>
<keyword evidence="1" id="KW-0004">4Fe-4S</keyword>
<dbReference type="PROSITE" id="PS51379">
    <property type="entry name" value="4FE4S_FER_2"/>
    <property type="match status" value="4"/>
</dbReference>
<dbReference type="Pfam" id="PF00037">
    <property type="entry name" value="Fer4"/>
    <property type="match status" value="2"/>
</dbReference>
<organism evidence="6 7">
    <name type="scientific">Spirochaeta isovalerica</name>
    <dbReference type="NCBI Taxonomy" id="150"/>
    <lineage>
        <taxon>Bacteria</taxon>
        <taxon>Pseudomonadati</taxon>
        <taxon>Spirochaetota</taxon>
        <taxon>Spirochaetia</taxon>
        <taxon>Spirochaetales</taxon>
        <taxon>Spirochaetaceae</taxon>
        <taxon>Spirochaeta</taxon>
    </lineage>
</organism>
<keyword evidence="3" id="KW-0408">Iron</keyword>
<keyword evidence="2" id="KW-0479">Metal-binding</keyword>
<evidence type="ECO:0000256" key="4">
    <source>
        <dbReference type="ARBA" id="ARBA00023014"/>
    </source>
</evidence>
<protein>
    <submittedName>
        <fullName evidence="6">Formate hydrogenlyase subunit 6/NADH:ubiquinone oxidoreductase subunit I</fullName>
    </submittedName>
</protein>
<feature type="domain" description="4Fe-4S ferredoxin-type" evidence="5">
    <location>
        <begin position="71"/>
        <end position="100"/>
    </location>
</feature>
<dbReference type="PANTHER" id="PTHR24960:SF79">
    <property type="entry name" value="PHOTOSYSTEM I IRON-SULFUR CENTER"/>
    <property type="match status" value="1"/>
</dbReference>
<reference evidence="6 7" key="1">
    <citation type="submission" date="2020-08" db="EMBL/GenBank/DDBJ databases">
        <title>Genomic Encyclopedia of Type Strains, Phase IV (KMG-IV): sequencing the most valuable type-strain genomes for metagenomic binning, comparative biology and taxonomic classification.</title>
        <authorList>
            <person name="Goeker M."/>
        </authorList>
    </citation>
    <scope>NUCLEOTIDE SEQUENCE [LARGE SCALE GENOMIC DNA]</scope>
    <source>
        <strain evidence="6 7">DSM 2461</strain>
    </source>
</reference>
<dbReference type="InterPro" id="IPR017896">
    <property type="entry name" value="4Fe4S_Fe-S-bd"/>
</dbReference>
<dbReference type="InterPro" id="IPR050157">
    <property type="entry name" value="PSI_iron-sulfur_center"/>
</dbReference>
<evidence type="ECO:0000313" key="6">
    <source>
        <dbReference type="EMBL" id="MBB6479316.1"/>
    </source>
</evidence>
<comment type="caution">
    <text evidence="6">The sequence shown here is derived from an EMBL/GenBank/DDBJ whole genome shotgun (WGS) entry which is preliminary data.</text>
</comment>
<keyword evidence="7" id="KW-1185">Reference proteome</keyword>
<evidence type="ECO:0000259" key="5">
    <source>
        <dbReference type="PROSITE" id="PS51379"/>
    </source>
</evidence>
<gene>
    <name evidence="6" type="ORF">HNR50_000949</name>
</gene>
<dbReference type="Proteomes" id="UP000587760">
    <property type="component" value="Unassembled WGS sequence"/>
</dbReference>
<dbReference type="Gene3D" id="3.30.70.20">
    <property type="match status" value="2"/>
</dbReference>
<dbReference type="RefSeq" id="WP_184744385.1">
    <property type="nucleotide sequence ID" value="NZ_JACHGJ010000001.1"/>
</dbReference>
<dbReference type="SUPFAM" id="SSF54862">
    <property type="entry name" value="4Fe-4S ferredoxins"/>
    <property type="match status" value="1"/>
</dbReference>
<dbReference type="Pfam" id="PF14697">
    <property type="entry name" value="Fer4_21"/>
    <property type="match status" value="1"/>
</dbReference>